<feature type="domain" description="Transposase TnpC homeodomain" evidence="4">
    <location>
        <begin position="42"/>
        <end position="106"/>
    </location>
</feature>
<dbReference type="EMBL" id="JAINWA010000003">
    <property type="protein sequence ID" value="MCD1655945.1"/>
    <property type="molecule type" value="Genomic_DNA"/>
</dbReference>
<dbReference type="Pfam" id="PF13817">
    <property type="entry name" value="DDE_Tnp_IS66_C"/>
    <property type="match status" value="1"/>
</dbReference>
<dbReference type="PANTHER" id="PTHR33678:SF1">
    <property type="entry name" value="BLL1576 PROTEIN"/>
    <property type="match status" value="1"/>
</dbReference>
<dbReference type="Pfam" id="PF13005">
    <property type="entry name" value="zf-IS66"/>
    <property type="match status" value="1"/>
</dbReference>
<evidence type="ECO:0000259" key="4">
    <source>
        <dbReference type="Pfam" id="PF13007"/>
    </source>
</evidence>
<reference evidence="8" key="1">
    <citation type="submission" date="2021-08" db="EMBL/GenBank/DDBJ databases">
        <title>Comparative analyses of Brucepasteria parasyntrophica and Teretinema zuelzerae.</title>
        <authorList>
            <person name="Song Y."/>
            <person name="Brune A."/>
        </authorList>
    </citation>
    <scope>NUCLEOTIDE SEQUENCE</scope>
    <source>
        <strain evidence="8">DSM 1903</strain>
    </source>
</reference>
<organism evidence="8 9">
    <name type="scientific">Teretinema zuelzerae</name>
    <dbReference type="NCBI Taxonomy" id="156"/>
    <lineage>
        <taxon>Bacteria</taxon>
        <taxon>Pseudomonadati</taxon>
        <taxon>Spirochaetota</taxon>
        <taxon>Spirochaetia</taxon>
        <taxon>Spirochaetales</taxon>
        <taxon>Treponemataceae</taxon>
        <taxon>Teretinema</taxon>
    </lineage>
</organism>
<name>A0AAE3EJQ0_9SPIR</name>
<protein>
    <submittedName>
        <fullName evidence="8">IS66 family transposase</fullName>
    </submittedName>
</protein>
<dbReference type="PANTHER" id="PTHR33678">
    <property type="entry name" value="BLL1576 PROTEIN"/>
    <property type="match status" value="1"/>
</dbReference>
<comment type="caution">
    <text evidence="8">The sequence shown here is derived from an EMBL/GenBank/DDBJ whole genome shotgun (WGS) entry which is preliminary data.</text>
</comment>
<dbReference type="Pfam" id="PF03050">
    <property type="entry name" value="DDE_Tnp_IS66"/>
    <property type="match status" value="1"/>
</dbReference>
<dbReference type="InterPro" id="IPR024463">
    <property type="entry name" value="Transposase_TnpC_homeodom"/>
</dbReference>
<keyword evidence="1" id="KW-0175">Coiled coil</keyword>
<evidence type="ECO:0000313" key="9">
    <source>
        <dbReference type="Proteomes" id="UP001198163"/>
    </source>
</evidence>
<evidence type="ECO:0000313" key="7">
    <source>
        <dbReference type="EMBL" id="MCD1655945.1"/>
    </source>
</evidence>
<dbReference type="Pfam" id="PF13007">
    <property type="entry name" value="LZ_Tnp_IS66"/>
    <property type="match status" value="1"/>
</dbReference>
<dbReference type="NCBIfam" id="NF033517">
    <property type="entry name" value="transpos_IS66"/>
    <property type="match status" value="1"/>
</dbReference>
<dbReference type="Proteomes" id="UP001198163">
    <property type="component" value="Unassembled WGS sequence"/>
</dbReference>
<dbReference type="RefSeq" id="WP_230758059.1">
    <property type="nucleotide sequence ID" value="NZ_JAINWA010000003.1"/>
</dbReference>
<evidence type="ECO:0000256" key="1">
    <source>
        <dbReference type="SAM" id="Coils"/>
    </source>
</evidence>
<evidence type="ECO:0000259" key="2">
    <source>
        <dbReference type="Pfam" id="PF03050"/>
    </source>
</evidence>
<feature type="domain" description="Transposase IS66 central" evidence="2">
    <location>
        <begin position="184"/>
        <end position="477"/>
    </location>
</feature>
<dbReference type="EMBL" id="JAINWA010000003">
    <property type="protein sequence ID" value="MCD1655937.1"/>
    <property type="molecule type" value="Genomic_DNA"/>
</dbReference>
<evidence type="ECO:0000259" key="5">
    <source>
        <dbReference type="Pfam" id="PF13817"/>
    </source>
</evidence>
<dbReference type="InterPro" id="IPR039552">
    <property type="entry name" value="IS66_C"/>
</dbReference>
<dbReference type="EMBL" id="JAINWA010000003">
    <property type="protein sequence ID" value="MCD1655989.1"/>
    <property type="molecule type" value="Genomic_DNA"/>
</dbReference>
<accession>A0AAE3EJQ0</accession>
<feature type="domain" description="Transposase IS66 zinc-finger binding" evidence="3">
    <location>
        <begin position="115"/>
        <end position="158"/>
    </location>
</feature>
<gene>
    <name evidence="6" type="ORF">K7J14_14655</name>
    <name evidence="7" type="ORF">K7J14_14695</name>
    <name evidence="8" type="ORF">K7J14_14920</name>
</gene>
<proteinExistence type="predicted"/>
<dbReference type="InterPro" id="IPR052344">
    <property type="entry name" value="Transposase-related"/>
</dbReference>
<feature type="coiled-coil region" evidence="1">
    <location>
        <begin position="5"/>
        <end position="32"/>
    </location>
</feature>
<sequence length="533" mass="60731">MPKTMTELEKEIEALKEIVNGLQLTIQNKDHEIQIWKENYFLIRQKLFGKSSEKKHFEKDPQYLLFDEAEAHADEKAPPVQEIKVAEHQRKKSGRKPKDIPLPVVEKIHELAGTDRACPCCGKDRPVIGEERSSEYDLVPAHFVKIVHVRHKYGPCACERFEESETAPILIAPPPVKVIPGSDFSNRTTAFFMTAKYADSIPFYRMSKVLERYGLGISRATLSNQAIAVGRAIGPLIDLMNRDLMNSPVLLMDETTVQVLDESGKNNTSKSYMWVQRGFHDGKPIHRFSYHHSRAGTFAESLLSGFKGYFLQTDGYKGYARFHDEKHPSYRPDLVHVGCFAHIRRKFVEAWEVAGKTGNAPEAIKLIANLYEVERELRKQLDEKAIDESTFLSRRKRKAEPYLSDLRMWLSRNALTVAPQSKLGMAISYALAEFPLASRYIDHPLLTPDTNAVENAIRPFVIGRKNWLFSGSPRGAHASAGIYSLVETAKANGHDPYFYFCFIFDRLPLCRTEAEIEKLLPYKITSEELVKLL</sequence>
<keyword evidence="9" id="KW-1185">Reference proteome</keyword>
<dbReference type="InterPro" id="IPR004291">
    <property type="entry name" value="Transposase_IS66_central"/>
</dbReference>
<feature type="domain" description="Transposase IS66 C-terminal" evidence="5">
    <location>
        <begin position="484"/>
        <end position="522"/>
    </location>
</feature>
<evidence type="ECO:0000259" key="3">
    <source>
        <dbReference type="Pfam" id="PF13005"/>
    </source>
</evidence>
<dbReference type="InterPro" id="IPR024474">
    <property type="entry name" value="Znf_dom_IS66"/>
</dbReference>
<evidence type="ECO:0000313" key="8">
    <source>
        <dbReference type="EMBL" id="MCD1655989.1"/>
    </source>
</evidence>
<evidence type="ECO:0000313" key="6">
    <source>
        <dbReference type="EMBL" id="MCD1655937.1"/>
    </source>
</evidence>
<dbReference type="AlphaFoldDB" id="A0AAE3EJQ0"/>